<organism evidence="1 2">
    <name type="scientific">Lindgomyces ingoldianus</name>
    <dbReference type="NCBI Taxonomy" id="673940"/>
    <lineage>
        <taxon>Eukaryota</taxon>
        <taxon>Fungi</taxon>
        <taxon>Dikarya</taxon>
        <taxon>Ascomycota</taxon>
        <taxon>Pezizomycotina</taxon>
        <taxon>Dothideomycetes</taxon>
        <taxon>Pleosporomycetidae</taxon>
        <taxon>Pleosporales</taxon>
        <taxon>Lindgomycetaceae</taxon>
        <taxon>Lindgomyces</taxon>
    </lineage>
</organism>
<accession>A0ACB6Q7Q3</accession>
<reference evidence="1" key="1">
    <citation type="journal article" date="2020" name="Stud. Mycol.">
        <title>101 Dothideomycetes genomes: a test case for predicting lifestyles and emergence of pathogens.</title>
        <authorList>
            <person name="Haridas S."/>
            <person name="Albert R."/>
            <person name="Binder M."/>
            <person name="Bloem J."/>
            <person name="Labutti K."/>
            <person name="Salamov A."/>
            <person name="Andreopoulos B."/>
            <person name="Baker S."/>
            <person name="Barry K."/>
            <person name="Bills G."/>
            <person name="Bluhm B."/>
            <person name="Cannon C."/>
            <person name="Castanera R."/>
            <person name="Culley D."/>
            <person name="Daum C."/>
            <person name="Ezra D."/>
            <person name="Gonzalez J."/>
            <person name="Henrissat B."/>
            <person name="Kuo A."/>
            <person name="Liang C."/>
            <person name="Lipzen A."/>
            <person name="Lutzoni F."/>
            <person name="Magnuson J."/>
            <person name="Mondo S."/>
            <person name="Nolan M."/>
            <person name="Ohm R."/>
            <person name="Pangilinan J."/>
            <person name="Park H.-J."/>
            <person name="Ramirez L."/>
            <person name="Alfaro M."/>
            <person name="Sun H."/>
            <person name="Tritt A."/>
            <person name="Yoshinaga Y."/>
            <person name="Zwiers L.-H."/>
            <person name="Turgeon B."/>
            <person name="Goodwin S."/>
            <person name="Spatafora J."/>
            <person name="Crous P."/>
            <person name="Grigoriev I."/>
        </authorList>
    </citation>
    <scope>NUCLEOTIDE SEQUENCE</scope>
    <source>
        <strain evidence="1">ATCC 200398</strain>
    </source>
</reference>
<evidence type="ECO:0000313" key="2">
    <source>
        <dbReference type="Proteomes" id="UP000799755"/>
    </source>
</evidence>
<comment type="caution">
    <text evidence="1">The sequence shown here is derived from an EMBL/GenBank/DDBJ whole genome shotgun (WGS) entry which is preliminary data.</text>
</comment>
<sequence>MRNWGQSTLKARNPEPIILLRADTDALPVQENTGAPYHSVHDGVMHACGHDMHITTLLAAVRLLADIRDHWTGTLIACFQPCEETGTGAQAMVDGGLYADPDKVPTPQFVFGGHISPELAGTVSLTHGTAYARSDSWKATFKGRGGHASRPEACIDPVVMAAFAITRLQTVVSRVVPSTSLGVLTVGEIHAGKKSNIIPNDAYITINMRADSDDLAGKMEAEMKNIIEAEVKASIPEYREIEDNPTPPNPEFERLLYAPLLENKEPTATDIASVFQSVFGEDFNGFASIVPSSEDFQVLALCNDKTKEIPYCYWRYGGTSLEKWEEAGGDVNLVPSNHSDNFLPQNDPEADNDPLKSGTKAMCAAALSKFNLVGLENIEISSTV</sequence>
<dbReference type="Proteomes" id="UP000799755">
    <property type="component" value="Unassembled WGS sequence"/>
</dbReference>
<gene>
    <name evidence="1" type="ORF">BDR25DRAFT_247544</name>
</gene>
<dbReference type="EMBL" id="MU003561">
    <property type="protein sequence ID" value="KAF2462840.1"/>
    <property type="molecule type" value="Genomic_DNA"/>
</dbReference>
<name>A0ACB6Q7Q3_9PLEO</name>
<evidence type="ECO:0000313" key="1">
    <source>
        <dbReference type="EMBL" id="KAF2462840.1"/>
    </source>
</evidence>
<proteinExistence type="predicted"/>
<keyword evidence="2" id="KW-1185">Reference proteome</keyword>
<protein>
    <submittedName>
        <fullName evidence="1">Amidohydrolase</fullName>
    </submittedName>
</protein>